<keyword evidence="9 14" id="KW-1133">Transmembrane helix</keyword>
<evidence type="ECO:0000256" key="9">
    <source>
        <dbReference type="ARBA" id="ARBA00022989"/>
    </source>
</evidence>
<dbReference type="GO" id="GO:0046872">
    <property type="term" value="F:metal ion binding"/>
    <property type="evidence" value="ECO:0007669"/>
    <property type="project" value="UniProtKB-KW"/>
</dbReference>
<proteinExistence type="inferred from homology"/>
<dbReference type="Proteomes" id="UP000321201">
    <property type="component" value="Unassembled WGS sequence"/>
</dbReference>
<dbReference type="SUPFAM" id="SSF81342">
    <property type="entry name" value="Transmembrane di-heme cytochromes"/>
    <property type="match status" value="1"/>
</dbReference>
<evidence type="ECO:0000256" key="2">
    <source>
        <dbReference type="ARBA" id="ARBA00004651"/>
    </source>
</evidence>
<dbReference type="PANTHER" id="PTHR30529">
    <property type="entry name" value="CYTOCHROME B561"/>
    <property type="match status" value="1"/>
</dbReference>
<feature type="region of interest" description="Disordered" evidence="13">
    <location>
        <begin position="1"/>
        <end position="21"/>
    </location>
</feature>
<comment type="subcellular location">
    <subcellularLocation>
        <location evidence="2">Cell membrane</location>
        <topology evidence="2">Multi-pass membrane protein</topology>
    </subcellularLocation>
</comment>
<evidence type="ECO:0000256" key="12">
    <source>
        <dbReference type="ARBA" id="ARBA00037975"/>
    </source>
</evidence>
<name>A0A5C7EWJ3_9PROT</name>
<comment type="similarity">
    <text evidence="12">Belongs to the cytochrome b561 family.</text>
</comment>
<dbReference type="InterPro" id="IPR052168">
    <property type="entry name" value="Cytochrome_b561_oxidase"/>
</dbReference>
<dbReference type="RefSeq" id="WP_147799091.1">
    <property type="nucleotide sequence ID" value="NZ_VPFL01000005.1"/>
</dbReference>
<feature type="compositionally biased region" description="Low complexity" evidence="13">
    <location>
        <begin position="1"/>
        <end position="12"/>
    </location>
</feature>
<dbReference type="GO" id="GO:0009055">
    <property type="term" value="F:electron transfer activity"/>
    <property type="evidence" value="ECO:0007669"/>
    <property type="project" value="InterPro"/>
</dbReference>
<comment type="caution">
    <text evidence="16">The sequence shown here is derived from an EMBL/GenBank/DDBJ whole genome shotgun (WGS) entry which is preliminary data.</text>
</comment>
<keyword evidence="4" id="KW-1003">Cell membrane</keyword>
<dbReference type="EMBL" id="VPFL01000005">
    <property type="protein sequence ID" value="TXF12599.1"/>
    <property type="molecule type" value="Genomic_DNA"/>
</dbReference>
<keyword evidence="6 14" id="KW-0812">Transmembrane</keyword>
<dbReference type="GO" id="GO:0020037">
    <property type="term" value="F:heme binding"/>
    <property type="evidence" value="ECO:0007669"/>
    <property type="project" value="TreeGrafter"/>
</dbReference>
<evidence type="ECO:0000256" key="13">
    <source>
        <dbReference type="SAM" id="MobiDB-lite"/>
    </source>
</evidence>
<feature type="domain" description="Cytochrome b561 bacterial/Ni-hydrogenase" evidence="15">
    <location>
        <begin position="26"/>
        <end position="194"/>
    </location>
</feature>
<evidence type="ECO:0000256" key="5">
    <source>
        <dbReference type="ARBA" id="ARBA00022617"/>
    </source>
</evidence>
<dbReference type="InterPro" id="IPR011577">
    <property type="entry name" value="Cyt_b561_bac/Ni-Hgenase"/>
</dbReference>
<sequence>MGRGDPVAAAGAPPAPAAGVGRGSERYHWVAILLHWVIAALIFGQFALGWYMVDLPKGPDRSYFFALHKSLGLTAAMLIALRIAWRLTHPAPVLPAALPAWKIQAAALNHRLLYLCMVLMPLSGYLSSSFTQYPMKFFGLPFPKLGWAHELVNQIFTTIHVTTSYAFIVLIAVHVAAAVQHLLRRDGVFSRMLFP</sequence>
<dbReference type="OrthoDB" id="9793784at2"/>
<evidence type="ECO:0000256" key="14">
    <source>
        <dbReference type="SAM" id="Phobius"/>
    </source>
</evidence>
<keyword evidence="17" id="KW-1185">Reference proteome</keyword>
<feature type="transmembrane region" description="Helical" evidence="14">
    <location>
        <begin position="29"/>
        <end position="51"/>
    </location>
</feature>
<evidence type="ECO:0000256" key="1">
    <source>
        <dbReference type="ARBA" id="ARBA00001970"/>
    </source>
</evidence>
<feature type="transmembrane region" description="Helical" evidence="14">
    <location>
        <begin position="112"/>
        <end position="135"/>
    </location>
</feature>
<evidence type="ECO:0000256" key="3">
    <source>
        <dbReference type="ARBA" id="ARBA00022448"/>
    </source>
</evidence>
<feature type="transmembrane region" description="Helical" evidence="14">
    <location>
        <begin position="63"/>
        <end position="85"/>
    </location>
</feature>
<evidence type="ECO:0000256" key="10">
    <source>
        <dbReference type="ARBA" id="ARBA00023004"/>
    </source>
</evidence>
<evidence type="ECO:0000256" key="6">
    <source>
        <dbReference type="ARBA" id="ARBA00022692"/>
    </source>
</evidence>
<keyword evidence="11 14" id="KW-0472">Membrane</keyword>
<reference evidence="16 17" key="1">
    <citation type="submission" date="2019-08" db="EMBL/GenBank/DDBJ databases">
        <title>Pelomicrobium methylotrophicum gen. nov., sp. nov. a moderately thermophilic, facultatively anaerobic, lithoautotrophic and methylotrophic bacterium isolated from a terrestrial mud volcano.</title>
        <authorList>
            <person name="Slobodkina G.B."/>
            <person name="Merkel A.Y."/>
            <person name="Slobodkin A.I."/>
        </authorList>
    </citation>
    <scope>NUCLEOTIDE SEQUENCE [LARGE SCALE GENOMIC DNA]</scope>
    <source>
        <strain evidence="16 17">SM250</strain>
    </source>
</reference>
<keyword evidence="3" id="KW-0813">Transport</keyword>
<keyword evidence="7" id="KW-0479">Metal-binding</keyword>
<evidence type="ECO:0000256" key="7">
    <source>
        <dbReference type="ARBA" id="ARBA00022723"/>
    </source>
</evidence>
<protein>
    <submittedName>
        <fullName evidence="16">Cytochrome b</fullName>
    </submittedName>
</protein>
<comment type="cofactor">
    <cofactor evidence="1">
        <name>heme b</name>
        <dbReference type="ChEBI" id="CHEBI:60344"/>
    </cofactor>
</comment>
<gene>
    <name evidence="16" type="ORF">FR698_05040</name>
</gene>
<evidence type="ECO:0000313" key="17">
    <source>
        <dbReference type="Proteomes" id="UP000321201"/>
    </source>
</evidence>
<dbReference type="GO" id="GO:0005886">
    <property type="term" value="C:plasma membrane"/>
    <property type="evidence" value="ECO:0007669"/>
    <property type="project" value="UniProtKB-SubCell"/>
</dbReference>
<keyword evidence="10" id="KW-0408">Iron</keyword>
<evidence type="ECO:0000256" key="4">
    <source>
        <dbReference type="ARBA" id="ARBA00022475"/>
    </source>
</evidence>
<dbReference type="InterPro" id="IPR016174">
    <property type="entry name" value="Di-haem_cyt_TM"/>
</dbReference>
<dbReference type="Pfam" id="PF01292">
    <property type="entry name" value="Ni_hydr_CYTB"/>
    <property type="match status" value="1"/>
</dbReference>
<dbReference type="PANTHER" id="PTHR30529:SF1">
    <property type="entry name" value="CYTOCHROME B561 HOMOLOG 2"/>
    <property type="match status" value="1"/>
</dbReference>
<keyword evidence="8" id="KW-0249">Electron transport</keyword>
<feature type="transmembrane region" description="Helical" evidence="14">
    <location>
        <begin position="155"/>
        <end position="183"/>
    </location>
</feature>
<accession>A0A5C7EWJ3</accession>
<dbReference type="AlphaFoldDB" id="A0A5C7EWJ3"/>
<evidence type="ECO:0000256" key="11">
    <source>
        <dbReference type="ARBA" id="ARBA00023136"/>
    </source>
</evidence>
<organism evidence="16 17">
    <name type="scientific">Pelomicrobium methylotrophicum</name>
    <dbReference type="NCBI Taxonomy" id="2602750"/>
    <lineage>
        <taxon>Bacteria</taxon>
        <taxon>Pseudomonadati</taxon>
        <taxon>Pseudomonadota</taxon>
        <taxon>Hydrogenophilia</taxon>
        <taxon>Hydrogenophilia incertae sedis</taxon>
        <taxon>Pelomicrobium</taxon>
    </lineage>
</organism>
<dbReference type="InParanoid" id="A0A5C7EWJ3"/>
<evidence type="ECO:0000259" key="15">
    <source>
        <dbReference type="Pfam" id="PF01292"/>
    </source>
</evidence>
<keyword evidence="5" id="KW-0349">Heme</keyword>
<evidence type="ECO:0000313" key="16">
    <source>
        <dbReference type="EMBL" id="TXF12599.1"/>
    </source>
</evidence>
<evidence type="ECO:0000256" key="8">
    <source>
        <dbReference type="ARBA" id="ARBA00022982"/>
    </source>
</evidence>
<dbReference type="GO" id="GO:0022904">
    <property type="term" value="P:respiratory electron transport chain"/>
    <property type="evidence" value="ECO:0007669"/>
    <property type="project" value="InterPro"/>
</dbReference>